<accession>A0A1Y2LG36</accession>
<evidence type="ECO:0000313" key="2">
    <source>
        <dbReference type="Proteomes" id="UP000193396"/>
    </source>
</evidence>
<dbReference type="Gene3D" id="1.20.910.10">
    <property type="entry name" value="Heme oxygenase-like"/>
    <property type="match status" value="1"/>
</dbReference>
<dbReference type="RefSeq" id="WP_085615245.1">
    <property type="nucleotide sequence ID" value="NZ_JFKB01000001.1"/>
</dbReference>
<dbReference type="AlphaFoldDB" id="A0A1Y2LG36"/>
<evidence type="ECO:0000313" key="1">
    <source>
        <dbReference type="EMBL" id="OSQ50240.1"/>
    </source>
</evidence>
<dbReference type="InterPro" id="IPR016053">
    <property type="entry name" value="Haem_Oase-like"/>
</dbReference>
<dbReference type="GO" id="GO:0006788">
    <property type="term" value="P:heme oxidation"/>
    <property type="evidence" value="ECO:0007669"/>
    <property type="project" value="InterPro"/>
</dbReference>
<dbReference type="EMBL" id="JFKB01000001">
    <property type="protein sequence ID" value="OSQ50240.1"/>
    <property type="molecule type" value="Genomic_DNA"/>
</dbReference>
<dbReference type="STRING" id="1293890.TALK_01870"/>
<name>A0A1Y2LG36_9PROT</name>
<dbReference type="SUPFAM" id="SSF48613">
    <property type="entry name" value="Heme oxygenase-like"/>
    <property type="match status" value="1"/>
</dbReference>
<proteinExistence type="predicted"/>
<comment type="caution">
    <text evidence="1">The sequence shown here is derived from an EMBL/GenBank/DDBJ whole genome shotgun (WGS) entry which is preliminary data.</text>
</comment>
<dbReference type="InterPro" id="IPR016084">
    <property type="entry name" value="Haem_Oase-like_multi-hlx"/>
</dbReference>
<protein>
    <submittedName>
        <fullName evidence="1">Heme oxygenase</fullName>
    </submittedName>
</protein>
<reference evidence="1 2" key="1">
    <citation type="submission" date="2014-03" db="EMBL/GenBank/DDBJ databases">
        <title>The draft genome sequence of Thalassospira alkalitolerans JCM 18968.</title>
        <authorList>
            <person name="Lai Q."/>
            <person name="Shao Z."/>
        </authorList>
    </citation>
    <scope>NUCLEOTIDE SEQUENCE [LARGE SCALE GENOMIC DNA]</scope>
    <source>
        <strain evidence="1 2">JCM 18968</strain>
    </source>
</reference>
<keyword evidence="2" id="KW-1185">Reference proteome</keyword>
<dbReference type="CDD" id="cd19166">
    <property type="entry name" value="HemeO-bac"/>
    <property type="match status" value="1"/>
</dbReference>
<organism evidence="1 2">
    <name type="scientific">Thalassospira alkalitolerans</name>
    <dbReference type="NCBI Taxonomy" id="1293890"/>
    <lineage>
        <taxon>Bacteria</taxon>
        <taxon>Pseudomonadati</taxon>
        <taxon>Pseudomonadota</taxon>
        <taxon>Alphaproteobacteria</taxon>
        <taxon>Rhodospirillales</taxon>
        <taxon>Thalassospiraceae</taxon>
        <taxon>Thalassospira</taxon>
    </lineage>
</organism>
<dbReference type="Proteomes" id="UP000193396">
    <property type="component" value="Unassembled WGS sequence"/>
</dbReference>
<dbReference type="Pfam" id="PF01126">
    <property type="entry name" value="Heme_oxygenase"/>
    <property type="match status" value="1"/>
</dbReference>
<gene>
    <name evidence="1" type="ORF">TALK_01870</name>
</gene>
<dbReference type="GO" id="GO:0004392">
    <property type="term" value="F:heme oxygenase (decyclizing) activity"/>
    <property type="evidence" value="ECO:0007669"/>
    <property type="project" value="InterPro"/>
</dbReference>
<sequence>MNLDGDLTEVSRAETRLQKLKRMTTSDHQHIDDMVMAMAPFDSRGNYARFLGLQYVFHRLVKPFYTADDLNVLIPGLSERSRFTSVCADIADLQCAVPEIQTPVAVPDAGMERLGWLYVCEGSSLGAAFLLKAATNIGLDASFGARHLAGHEDGRGKHWREFVDQVNGLALGEQQEQEVINGAIAAFDFFRILLIEDQKNAA</sequence>
<dbReference type="OrthoDB" id="9149607at2"/>